<dbReference type="Proteomes" id="UP001595444">
    <property type="component" value="Unassembled WGS sequence"/>
</dbReference>
<proteinExistence type="inferred from homology"/>
<dbReference type="Pfam" id="PF25973">
    <property type="entry name" value="BSH_CzcB"/>
    <property type="match status" value="1"/>
</dbReference>
<dbReference type="NCBIfam" id="TIGR01730">
    <property type="entry name" value="RND_mfp"/>
    <property type="match status" value="1"/>
</dbReference>
<feature type="domain" description="CzcB-like barrel-sandwich hybrid" evidence="2">
    <location>
        <begin position="68"/>
        <end position="207"/>
    </location>
</feature>
<evidence type="ECO:0000313" key="4">
    <source>
        <dbReference type="Proteomes" id="UP001595444"/>
    </source>
</evidence>
<dbReference type="EMBL" id="JBHRSL010000010">
    <property type="protein sequence ID" value="MFC3053020.1"/>
    <property type="molecule type" value="Genomic_DNA"/>
</dbReference>
<protein>
    <submittedName>
        <fullName evidence="3">Efflux RND transporter periplasmic adaptor subunit</fullName>
    </submittedName>
</protein>
<reference evidence="4" key="1">
    <citation type="journal article" date="2019" name="Int. J. Syst. Evol. Microbiol.">
        <title>The Global Catalogue of Microorganisms (GCM) 10K type strain sequencing project: providing services to taxonomists for standard genome sequencing and annotation.</title>
        <authorList>
            <consortium name="The Broad Institute Genomics Platform"/>
            <consortium name="The Broad Institute Genome Sequencing Center for Infectious Disease"/>
            <person name="Wu L."/>
            <person name="Ma J."/>
        </authorList>
    </citation>
    <scope>NUCLEOTIDE SEQUENCE [LARGE SCALE GENOMIC DNA]</scope>
    <source>
        <strain evidence="4">KCTC 62164</strain>
    </source>
</reference>
<sequence length="372" mass="40837">MSKKTTKLWWYGIVVLVIAAIVGIRLSGHAQAETKEQRLIPVITTTVKLEDGYFAKRSFTGRAVTGRISNIAFELSGTLKKVYVDTGSKVKAGDAIASLDTARLEANRKQLLAQKHEIASNFELSKRTFDRIAATYKQGHVSAQRLDEAEANLIAMKAGLERLDASIDALDVDLEKAHIRAPFDGVITNRMLDEGTVVTPASPIIELTETSHMEAHIGLPQSYALAIQKGAPFELRDGKRNIIYGATLRSVVPTIEGQTRTMMVILDLPAGLIARGELISIVINDWQEDSGAWLPLRALSSDVRGMWRVYKVITTTNTPAYVEFENVQILYSEANRAFVTGTITNDDLIIADGISRLAPGQYVTISARSEKP</sequence>
<dbReference type="SUPFAM" id="SSF111369">
    <property type="entry name" value="HlyD-like secretion proteins"/>
    <property type="match status" value="1"/>
</dbReference>
<dbReference type="Gene3D" id="2.40.420.20">
    <property type="match status" value="1"/>
</dbReference>
<gene>
    <name evidence="3" type="ORF">ACFOKA_13980</name>
</gene>
<evidence type="ECO:0000313" key="3">
    <source>
        <dbReference type="EMBL" id="MFC3053020.1"/>
    </source>
</evidence>
<name>A0ABV7D821_9PROT</name>
<dbReference type="PANTHER" id="PTHR30469">
    <property type="entry name" value="MULTIDRUG RESISTANCE PROTEIN MDTA"/>
    <property type="match status" value="1"/>
</dbReference>
<dbReference type="PANTHER" id="PTHR30469:SF11">
    <property type="entry name" value="BLL4320 PROTEIN"/>
    <property type="match status" value="1"/>
</dbReference>
<evidence type="ECO:0000259" key="2">
    <source>
        <dbReference type="Pfam" id="PF25973"/>
    </source>
</evidence>
<dbReference type="Gene3D" id="1.10.287.470">
    <property type="entry name" value="Helix hairpin bin"/>
    <property type="match status" value="1"/>
</dbReference>
<dbReference type="RefSeq" id="WP_194213285.1">
    <property type="nucleotide sequence ID" value="NZ_CP061205.1"/>
</dbReference>
<organism evidence="3 4">
    <name type="scientific">Kordiimonas pumila</name>
    <dbReference type="NCBI Taxonomy" id="2161677"/>
    <lineage>
        <taxon>Bacteria</taxon>
        <taxon>Pseudomonadati</taxon>
        <taxon>Pseudomonadota</taxon>
        <taxon>Alphaproteobacteria</taxon>
        <taxon>Kordiimonadales</taxon>
        <taxon>Kordiimonadaceae</taxon>
        <taxon>Kordiimonas</taxon>
    </lineage>
</organism>
<evidence type="ECO:0000256" key="1">
    <source>
        <dbReference type="ARBA" id="ARBA00009477"/>
    </source>
</evidence>
<comment type="similarity">
    <text evidence="1">Belongs to the membrane fusion protein (MFP) (TC 8.A.1) family.</text>
</comment>
<dbReference type="InterPro" id="IPR058647">
    <property type="entry name" value="BSH_CzcB-like"/>
</dbReference>
<keyword evidence="4" id="KW-1185">Reference proteome</keyword>
<comment type="caution">
    <text evidence="3">The sequence shown here is derived from an EMBL/GenBank/DDBJ whole genome shotgun (WGS) entry which is preliminary data.</text>
</comment>
<dbReference type="Gene3D" id="2.40.30.170">
    <property type="match status" value="1"/>
</dbReference>
<accession>A0ABV7D821</accession>
<dbReference type="Gene3D" id="2.40.50.100">
    <property type="match status" value="1"/>
</dbReference>
<dbReference type="InterPro" id="IPR006143">
    <property type="entry name" value="RND_pump_MFP"/>
</dbReference>